<feature type="transmembrane region" description="Helical" evidence="3">
    <location>
        <begin position="12"/>
        <end position="33"/>
    </location>
</feature>
<feature type="transmembrane region" description="Helical" evidence="3">
    <location>
        <begin position="39"/>
        <end position="62"/>
    </location>
</feature>
<dbReference type="OrthoDB" id="2443737at2759"/>
<evidence type="ECO:0000256" key="1">
    <source>
        <dbReference type="SAM" id="Coils"/>
    </source>
</evidence>
<gene>
    <name evidence="4" type="ORF">EMPS_10962</name>
</gene>
<keyword evidence="1" id="KW-0175">Coiled coil</keyword>
<organism evidence="4 5">
    <name type="scientific">Entomortierella parvispora</name>
    <dbReference type="NCBI Taxonomy" id="205924"/>
    <lineage>
        <taxon>Eukaryota</taxon>
        <taxon>Fungi</taxon>
        <taxon>Fungi incertae sedis</taxon>
        <taxon>Mucoromycota</taxon>
        <taxon>Mortierellomycotina</taxon>
        <taxon>Mortierellomycetes</taxon>
        <taxon>Mortierellales</taxon>
        <taxon>Mortierellaceae</taxon>
        <taxon>Entomortierella</taxon>
    </lineage>
</organism>
<dbReference type="Proteomes" id="UP000827284">
    <property type="component" value="Unassembled WGS sequence"/>
</dbReference>
<feature type="compositionally biased region" description="Polar residues" evidence="2">
    <location>
        <begin position="468"/>
        <end position="479"/>
    </location>
</feature>
<feature type="coiled-coil region" evidence="1">
    <location>
        <begin position="138"/>
        <end position="165"/>
    </location>
</feature>
<accession>A0A9P3HLL9</accession>
<comment type="caution">
    <text evidence="4">The sequence shown here is derived from an EMBL/GenBank/DDBJ whole genome shotgun (WGS) entry which is preliminary data.</text>
</comment>
<sequence length="494" mass="54285">MLAVLGQLQRLWYLILSCSIACLISDITLSSISDPSISAFIFIPLPLVADVPTVLIFAYGIWGKSQPFLLPSSTLNPCIRWTRLLGTVLLCLLWIINTFIYSSSEMLIRRIFAGIAALNSILILVEMLGSHRIGKEQRRILKKEKRDQQEKLELKQLRLQKRREELHQGDSGFESQAIESRESMGGQSAFDRQNSGSHSDHDEDEDDEGRLREVEIIRPEAIDPSTVIFTQQMMYERQQREYFLQYQQYLQSQHHLSEQEQQNASAGPSGSVLPVAGSMGGEDGKYDDIFLESSYKFEIPIDGPLVSQSTGGIATEKTEPASIAPSTPPTTTDVKNPYIYLPSAPSLIGLNMPMPTAASHNLSSPFPHTASSASSLSRHSTLSSSSSTSVVHSDENLSAVQKQALASSSPYSEQDYQSKSQEFASAPPYESRQSLQVPVPPLIPAPALTLISTTAGSVVTGTVFDAQTTADSDQIQGNDRQPVRKIHGAKRSSI</sequence>
<feature type="region of interest" description="Disordered" evidence="2">
    <location>
        <begin position="468"/>
        <end position="494"/>
    </location>
</feature>
<feature type="region of interest" description="Disordered" evidence="2">
    <location>
        <begin position="317"/>
        <end position="337"/>
    </location>
</feature>
<proteinExistence type="predicted"/>
<feature type="region of interest" description="Disordered" evidence="2">
    <location>
        <begin position="254"/>
        <end position="279"/>
    </location>
</feature>
<dbReference type="AlphaFoldDB" id="A0A9P3HLL9"/>
<evidence type="ECO:0000256" key="2">
    <source>
        <dbReference type="SAM" id="MobiDB-lite"/>
    </source>
</evidence>
<evidence type="ECO:0000313" key="5">
    <source>
        <dbReference type="Proteomes" id="UP000827284"/>
    </source>
</evidence>
<feature type="region of interest" description="Disordered" evidence="2">
    <location>
        <begin position="362"/>
        <end position="432"/>
    </location>
</feature>
<feature type="transmembrane region" description="Helical" evidence="3">
    <location>
        <begin position="107"/>
        <end position="129"/>
    </location>
</feature>
<keyword evidence="3" id="KW-1133">Transmembrane helix</keyword>
<reference evidence="4" key="1">
    <citation type="submission" date="2021-11" db="EMBL/GenBank/DDBJ databases">
        <authorList>
            <person name="Herlambang A."/>
            <person name="Guo Y."/>
            <person name="Takashima Y."/>
            <person name="Nishizawa T."/>
        </authorList>
    </citation>
    <scope>NUCLEOTIDE SEQUENCE</scope>
    <source>
        <strain evidence="4">E1425</strain>
    </source>
</reference>
<feature type="compositionally biased region" description="Low complexity" evidence="2">
    <location>
        <begin position="320"/>
        <end position="332"/>
    </location>
</feature>
<feature type="region of interest" description="Disordered" evidence="2">
    <location>
        <begin position="180"/>
        <end position="211"/>
    </location>
</feature>
<protein>
    <submittedName>
        <fullName evidence="4">Uncharacterized protein</fullName>
    </submittedName>
</protein>
<feature type="compositionally biased region" description="Low complexity" evidence="2">
    <location>
        <begin position="370"/>
        <end position="391"/>
    </location>
</feature>
<name>A0A9P3HLL9_9FUNG</name>
<reference evidence="4" key="2">
    <citation type="journal article" date="2022" name="Microbiol. Resour. Announc.">
        <title>Whole-Genome Sequence of Entomortierella parvispora E1425, a Mucoromycotan Fungus Associated with Burkholderiaceae-Related Endosymbiotic Bacteria.</title>
        <authorList>
            <person name="Herlambang A."/>
            <person name="Guo Y."/>
            <person name="Takashima Y."/>
            <person name="Narisawa K."/>
            <person name="Ohta H."/>
            <person name="Nishizawa T."/>
        </authorList>
    </citation>
    <scope>NUCLEOTIDE SEQUENCE</scope>
    <source>
        <strain evidence="4">E1425</strain>
    </source>
</reference>
<dbReference type="EMBL" id="BQFW01000015">
    <property type="protein sequence ID" value="GJJ78603.1"/>
    <property type="molecule type" value="Genomic_DNA"/>
</dbReference>
<feature type="transmembrane region" description="Helical" evidence="3">
    <location>
        <begin position="83"/>
        <end position="101"/>
    </location>
</feature>
<feature type="compositionally biased region" description="Basic residues" evidence="2">
    <location>
        <begin position="483"/>
        <end position="494"/>
    </location>
</feature>
<evidence type="ECO:0000313" key="4">
    <source>
        <dbReference type="EMBL" id="GJJ78603.1"/>
    </source>
</evidence>
<feature type="compositionally biased region" description="Polar residues" evidence="2">
    <location>
        <begin position="396"/>
        <end position="423"/>
    </location>
</feature>
<evidence type="ECO:0000256" key="3">
    <source>
        <dbReference type="SAM" id="Phobius"/>
    </source>
</evidence>
<keyword evidence="3" id="KW-0472">Membrane</keyword>
<keyword evidence="3" id="KW-0812">Transmembrane</keyword>
<keyword evidence="5" id="KW-1185">Reference proteome</keyword>